<keyword evidence="4" id="KW-1185">Reference proteome</keyword>
<dbReference type="RefSeq" id="WP_101331196.1">
    <property type="nucleotide sequence ID" value="NZ_PJNH01000002.1"/>
</dbReference>
<dbReference type="OrthoDB" id="2425776at2"/>
<evidence type="ECO:0000313" key="3">
    <source>
        <dbReference type="EMBL" id="PKR77588.1"/>
    </source>
</evidence>
<feature type="compositionally biased region" description="Basic and acidic residues" evidence="2">
    <location>
        <begin position="53"/>
        <end position="62"/>
    </location>
</feature>
<feature type="compositionally biased region" description="Acidic residues" evidence="2">
    <location>
        <begin position="22"/>
        <end position="52"/>
    </location>
</feature>
<dbReference type="Proteomes" id="UP000243524">
    <property type="component" value="Unassembled WGS sequence"/>
</dbReference>
<feature type="region of interest" description="Disordered" evidence="2">
    <location>
        <begin position="20"/>
        <end position="89"/>
    </location>
</feature>
<protein>
    <recommendedName>
        <fullName evidence="5">YusW-like protein</fullName>
    </recommendedName>
</protein>
<evidence type="ECO:0000256" key="2">
    <source>
        <dbReference type="SAM" id="MobiDB-lite"/>
    </source>
</evidence>
<evidence type="ECO:0008006" key="5">
    <source>
        <dbReference type="Google" id="ProtNLM"/>
    </source>
</evidence>
<feature type="coiled-coil region" evidence="1">
    <location>
        <begin position="201"/>
        <end position="261"/>
    </location>
</feature>
<dbReference type="Pfam" id="PF14039">
    <property type="entry name" value="YusW"/>
    <property type="match status" value="2"/>
</dbReference>
<proteinExistence type="predicted"/>
<gene>
    <name evidence="3" type="ORF">CEY16_06520</name>
</gene>
<organism evidence="3 4">
    <name type="scientific">Halalkalibacillus sediminis</name>
    <dbReference type="NCBI Taxonomy" id="2018042"/>
    <lineage>
        <taxon>Bacteria</taxon>
        <taxon>Bacillati</taxon>
        <taxon>Bacillota</taxon>
        <taxon>Bacilli</taxon>
        <taxon>Bacillales</taxon>
        <taxon>Bacillaceae</taxon>
        <taxon>Halalkalibacillus</taxon>
    </lineage>
</organism>
<accession>A0A2I0QTG0</accession>
<feature type="compositionally biased region" description="Acidic residues" evidence="2">
    <location>
        <begin position="75"/>
        <end position="86"/>
    </location>
</feature>
<keyword evidence="1" id="KW-0175">Coiled coil</keyword>
<evidence type="ECO:0000313" key="4">
    <source>
        <dbReference type="Proteomes" id="UP000243524"/>
    </source>
</evidence>
<dbReference type="InterPro" id="IPR025623">
    <property type="entry name" value="YusW"/>
</dbReference>
<reference evidence="3 4" key="1">
    <citation type="submission" date="2017-06" db="EMBL/GenBank/DDBJ databases">
        <title>the draft geome sequence of Illustriluteabacillus marina B3227.</title>
        <authorList>
            <person name="He R.-H."/>
            <person name="Du Z.-J."/>
        </authorList>
    </citation>
    <scope>NUCLEOTIDE SEQUENCE [LARGE SCALE GENOMIC DNA]</scope>
    <source>
        <strain evidence="3 4">B3227</strain>
    </source>
</reference>
<dbReference type="EMBL" id="PJNH01000002">
    <property type="protein sequence ID" value="PKR77588.1"/>
    <property type="molecule type" value="Genomic_DNA"/>
</dbReference>
<sequence>MNKLSILFVTFLFLVACGTTEEPTDNNSEDTSGEENQQEESNGETSNESEEDTSSKDDEKSESNAGTADVREFDLEVELSDDNEWDYDYRRDNVEETKIERDNGDSVSGQKATSEIEELLSKISITTDRPLVDMKDEVLSAINLSSGEAKEFELETQLNSGEIIEFDHKGSQNTDPGAISEFGLSIDFNSQDSWEYEYEVNEEAEIERGNEEVEGSQAKEEIESLLNNLDLTRQHSIEEMKQALFKELEINEDNVEKIELEVAYESGEEMKFKHDKEE</sequence>
<dbReference type="AlphaFoldDB" id="A0A2I0QTG0"/>
<name>A0A2I0QTG0_9BACI</name>
<evidence type="ECO:0000256" key="1">
    <source>
        <dbReference type="SAM" id="Coils"/>
    </source>
</evidence>
<comment type="caution">
    <text evidence="3">The sequence shown here is derived from an EMBL/GenBank/DDBJ whole genome shotgun (WGS) entry which is preliminary data.</text>
</comment>
<dbReference type="PROSITE" id="PS51257">
    <property type="entry name" value="PROKAR_LIPOPROTEIN"/>
    <property type="match status" value="1"/>
</dbReference>